<evidence type="ECO:0000256" key="1">
    <source>
        <dbReference type="SAM" id="MobiDB-lite"/>
    </source>
</evidence>
<evidence type="ECO:0000313" key="3">
    <source>
        <dbReference type="Proteomes" id="UP001215151"/>
    </source>
</evidence>
<evidence type="ECO:0000313" key="2">
    <source>
        <dbReference type="EMBL" id="KAJ8462691.1"/>
    </source>
</evidence>
<dbReference type="AlphaFoldDB" id="A0AAD7X704"/>
<accession>A0AAD7X704</accession>
<dbReference type="Proteomes" id="UP001215151">
    <property type="component" value="Unassembled WGS sequence"/>
</dbReference>
<protein>
    <submittedName>
        <fullName evidence="2">Uncharacterized protein</fullName>
    </submittedName>
</protein>
<feature type="region of interest" description="Disordered" evidence="1">
    <location>
        <begin position="1"/>
        <end position="28"/>
    </location>
</feature>
<sequence length="209" mass="22366">MSSAAAKRKNEETAGAGPSKKPRGNAAQAAGVALVNSILANPKEYPISASEDVVRKSLVTLATYARSLEQQLAAAPAAGSSIQVARPAKSPAELEAAVEKIRRAAQSGIKKQMSWKPSCKTGSAKWSYDGICPDPEVFGALMGLGGPPTFKMKKFSVDEFQNLVGPIEGSVRYDTLYITGKDVTVRWSDTGEFKFSGTYGKWQPSREDY</sequence>
<name>A0AAD7X704_9APHY</name>
<reference evidence="2" key="1">
    <citation type="submission" date="2022-11" db="EMBL/GenBank/DDBJ databases">
        <title>Genome Sequence of Cubamyces cubensis.</title>
        <authorList>
            <person name="Buettner E."/>
        </authorList>
    </citation>
    <scope>NUCLEOTIDE SEQUENCE</scope>
    <source>
        <strain evidence="2">MPL-01</strain>
    </source>
</reference>
<comment type="caution">
    <text evidence="2">The sequence shown here is derived from an EMBL/GenBank/DDBJ whole genome shotgun (WGS) entry which is preliminary data.</text>
</comment>
<dbReference type="EMBL" id="JAPEVG010000445">
    <property type="protein sequence ID" value="KAJ8462691.1"/>
    <property type="molecule type" value="Genomic_DNA"/>
</dbReference>
<keyword evidence="3" id="KW-1185">Reference proteome</keyword>
<gene>
    <name evidence="2" type="ORF">ONZ51_g10739</name>
</gene>
<proteinExistence type="predicted"/>
<organism evidence="2 3">
    <name type="scientific">Trametes cubensis</name>
    <dbReference type="NCBI Taxonomy" id="1111947"/>
    <lineage>
        <taxon>Eukaryota</taxon>
        <taxon>Fungi</taxon>
        <taxon>Dikarya</taxon>
        <taxon>Basidiomycota</taxon>
        <taxon>Agaricomycotina</taxon>
        <taxon>Agaricomycetes</taxon>
        <taxon>Polyporales</taxon>
        <taxon>Polyporaceae</taxon>
        <taxon>Trametes</taxon>
    </lineage>
</organism>